<sequence length="162" mass="17292">MKVAHECGQHIVNNDAEPAKLFAVAPVELVDDYLFGQDGILSSLTGEVADFDGQMPGWLCAKCSIALDAIKAVDDKQGLGEQGVARLYDFLKVIESKNPPRWLFEKGRNVWGAEEDTPLPPANSNGNGNGNGSELDSDTEVWNKAVAKSAATAFTQAVADLS</sequence>
<evidence type="ECO:0000256" key="1">
    <source>
        <dbReference type="SAM" id="MobiDB-lite"/>
    </source>
</evidence>
<organism evidence="2 3">
    <name type="scientific">Candidatus Zambryskibacteria bacterium CG10_big_fil_rev_8_21_14_0_10_34_34</name>
    <dbReference type="NCBI Taxonomy" id="1975114"/>
    <lineage>
        <taxon>Bacteria</taxon>
        <taxon>Candidatus Zambryskiibacteriota</taxon>
    </lineage>
</organism>
<accession>A0A2H0R188</accession>
<evidence type="ECO:0000313" key="3">
    <source>
        <dbReference type="Proteomes" id="UP000230828"/>
    </source>
</evidence>
<proteinExistence type="predicted"/>
<dbReference type="AlphaFoldDB" id="A0A2H0R188"/>
<reference evidence="2 3" key="1">
    <citation type="submission" date="2017-09" db="EMBL/GenBank/DDBJ databases">
        <title>Depth-based differentiation of microbial function through sediment-hosted aquifers and enrichment of novel symbionts in the deep terrestrial subsurface.</title>
        <authorList>
            <person name="Probst A.J."/>
            <person name="Ladd B."/>
            <person name="Jarett J.K."/>
            <person name="Geller-Mcgrath D.E."/>
            <person name="Sieber C.M."/>
            <person name="Emerson J.B."/>
            <person name="Anantharaman K."/>
            <person name="Thomas B.C."/>
            <person name="Malmstrom R."/>
            <person name="Stieglmeier M."/>
            <person name="Klingl A."/>
            <person name="Woyke T."/>
            <person name="Ryan C.M."/>
            <person name="Banfield J.F."/>
        </authorList>
    </citation>
    <scope>NUCLEOTIDE SEQUENCE [LARGE SCALE GENOMIC DNA]</scope>
    <source>
        <strain evidence="2">CG10_big_fil_rev_8_21_14_0_10_34_34</strain>
    </source>
</reference>
<gene>
    <name evidence="2" type="ORF">COV33_00625</name>
</gene>
<feature type="region of interest" description="Disordered" evidence="1">
    <location>
        <begin position="113"/>
        <end position="141"/>
    </location>
</feature>
<evidence type="ECO:0000313" key="2">
    <source>
        <dbReference type="EMBL" id="PIR40282.1"/>
    </source>
</evidence>
<name>A0A2H0R188_9BACT</name>
<dbReference type="EMBL" id="PCXM01000013">
    <property type="protein sequence ID" value="PIR40282.1"/>
    <property type="molecule type" value="Genomic_DNA"/>
</dbReference>
<comment type="caution">
    <text evidence="2">The sequence shown here is derived from an EMBL/GenBank/DDBJ whole genome shotgun (WGS) entry which is preliminary data.</text>
</comment>
<protein>
    <submittedName>
        <fullName evidence="2">Uncharacterized protein</fullName>
    </submittedName>
</protein>
<dbReference type="Proteomes" id="UP000230828">
    <property type="component" value="Unassembled WGS sequence"/>
</dbReference>